<organism evidence="10 11">
    <name type="scientific">Roseateles saccharophilus</name>
    <name type="common">Pseudomonas saccharophila</name>
    <dbReference type="NCBI Taxonomy" id="304"/>
    <lineage>
        <taxon>Bacteria</taxon>
        <taxon>Pseudomonadati</taxon>
        <taxon>Pseudomonadota</taxon>
        <taxon>Betaproteobacteria</taxon>
        <taxon>Burkholderiales</taxon>
        <taxon>Sphaerotilaceae</taxon>
        <taxon>Roseateles</taxon>
    </lineage>
</organism>
<evidence type="ECO:0000313" key="11">
    <source>
        <dbReference type="Proteomes" id="UP001180453"/>
    </source>
</evidence>
<evidence type="ECO:0000256" key="2">
    <source>
        <dbReference type="ARBA" id="ARBA00022448"/>
    </source>
</evidence>
<evidence type="ECO:0000256" key="5">
    <source>
        <dbReference type="ARBA" id="ARBA00023136"/>
    </source>
</evidence>
<dbReference type="PANTHER" id="PTHR30069">
    <property type="entry name" value="TONB-DEPENDENT OUTER MEMBRANE RECEPTOR"/>
    <property type="match status" value="1"/>
</dbReference>
<feature type="domain" description="TonB-dependent transporter Oar-like beta-barrel" evidence="9">
    <location>
        <begin position="371"/>
        <end position="1072"/>
    </location>
</feature>
<comment type="subcellular location">
    <subcellularLocation>
        <location evidence="1">Cell outer membrane</location>
        <topology evidence="1">Multi-pass membrane protein</topology>
    </subcellularLocation>
</comment>
<feature type="signal peptide" evidence="8">
    <location>
        <begin position="1"/>
        <end position="28"/>
    </location>
</feature>
<keyword evidence="3" id="KW-1134">Transmembrane beta strand</keyword>
<keyword evidence="2" id="KW-0813">Transport</keyword>
<evidence type="ECO:0000313" key="10">
    <source>
        <dbReference type="EMBL" id="MDR7268863.1"/>
    </source>
</evidence>
<feature type="chain" id="PRO_5046392567" description="TonB-dependent transporter Oar-like beta-barrel domain-containing protein" evidence="8">
    <location>
        <begin position="29"/>
        <end position="1137"/>
    </location>
</feature>
<evidence type="ECO:0000256" key="7">
    <source>
        <dbReference type="SAM" id="MobiDB-lite"/>
    </source>
</evidence>
<gene>
    <name evidence="10" type="ORF">J2X20_001492</name>
</gene>
<dbReference type="InterPro" id="IPR057601">
    <property type="entry name" value="Oar-like_b-barrel"/>
</dbReference>
<keyword evidence="11" id="KW-1185">Reference proteome</keyword>
<dbReference type="InterPro" id="IPR013784">
    <property type="entry name" value="Carb-bd-like_fold"/>
</dbReference>
<reference evidence="10 11" key="1">
    <citation type="submission" date="2023-07" db="EMBL/GenBank/DDBJ databases">
        <title>Sorghum-associated microbial communities from plants grown in Nebraska, USA.</title>
        <authorList>
            <person name="Schachtman D."/>
        </authorList>
    </citation>
    <scope>NUCLEOTIDE SEQUENCE [LARGE SCALE GENOMIC DNA]</scope>
    <source>
        <strain evidence="10 11">BE314</strain>
    </source>
</reference>
<evidence type="ECO:0000256" key="3">
    <source>
        <dbReference type="ARBA" id="ARBA00022452"/>
    </source>
</evidence>
<accession>A0ABU1YJ32</accession>
<comment type="caution">
    <text evidence="10">The sequence shown here is derived from an EMBL/GenBank/DDBJ whole genome shotgun (WGS) entry which is preliminary data.</text>
</comment>
<dbReference type="Gene3D" id="2.60.40.1120">
    <property type="entry name" value="Carboxypeptidase-like, regulatory domain"/>
    <property type="match status" value="1"/>
</dbReference>
<keyword evidence="8" id="KW-0732">Signal</keyword>
<dbReference type="EMBL" id="JAVDXU010000001">
    <property type="protein sequence ID" value="MDR7268863.1"/>
    <property type="molecule type" value="Genomic_DNA"/>
</dbReference>
<sequence>MSNRFGSGFPLSALCAAVAIVAAAPAMAQNTTAAIGGQVIGADGKPMGGATVTIVHRESGSTNTLTTDADGRFSARGLRVGGPYTLTAVKGSDREVQNDIYLALAETLNLEIRVRGSNVLETVVLTGSSSGGAAKFDGSAMGAGTSIGKQELAAYASISRSLQDYARNDPRVAQSDKGNGEISVAGQNGRFNTVTVDGVKINDTFGLELNGLPMLKQPISIDAIQAVQVNVSNYDVTQQGYTGANINAVTKSGTNEFTGSVYYVYRDEKLTGDRYDRQRNVTFRTPGFYEKMYGFTAGGPIIKDKLFFFAGYEELRSSRTSPAFGPIGTDSVNVGITQAQVQSAIDLAKNKYSMDVGSLSTPQGVELVAKDTLLKLDWNVTDNHKVNLRYTKSEESNPVFPNFTNLQLSLSSNWYSQVKTLETLVGQWFADWTDNFSTEFKISQRDYKSDPKNNSDLPQVALTWTTTSPPGTASGSRTLFMGTEMSRHFNSLHTKTTNGYFAGNLFLDNHEIKAGADVERNQIFNAFLQNTKGVYTFSGADPIDLWNKGVPTAYQVQQPLAGNTLQDGAANWTLSNIGLFAQDTWKISKKLNIVAGLRVDVLKTDDKPKFNALASGPTTIGATGRQAGGFGYDNSYTLDGQKIVQPRFGFNYQFDPADNRKTQLRGGVGLFMGSAASVWLTNPYQNTGVTTANFNCGSGATPCATAGAPATPGGSGTPIQFSGNPNSQPTLSGSPPAANVDFIAPGVKQPTVWKMNLALDKELPWYGLVAGVEWLHTEVDKGLYYNYLNLGPVTSTSPVDGREMYYNAQGRSPLCYAGNNDSSPTNCGRLVKALNNPNFNNVTVLKNSSKGDGDVLTLSLNSPNRSGLGWGVAYTYTRATEVSGLTSSTANSGWLNRAVFNPNEEVAANSASLIRNRVTGNVNWAKAFFGKYKTTFGMFYEGRTGHSYSWTFNNDVNGDGVAGNDLLYIPKGQGSGEVIFRLPNTTGATFANQAAIDTYTATTSAAAEAKFWSIVDANPGLRNSKGKVVGRNSSFSPFVNSFDVRVSQEVPGFFGNNKGTLTLDILNFGNLINKRWGRIDEVGFGTGGATRRWINYAGIDPSTGKMVYSVNDPGDYTTKQNRGESQWAMQLTAKYEF</sequence>
<evidence type="ECO:0000256" key="1">
    <source>
        <dbReference type="ARBA" id="ARBA00004571"/>
    </source>
</evidence>
<dbReference type="RefSeq" id="WP_310263029.1">
    <property type="nucleotide sequence ID" value="NZ_JAVDXU010000001.1"/>
</dbReference>
<protein>
    <recommendedName>
        <fullName evidence="9">TonB-dependent transporter Oar-like beta-barrel domain-containing protein</fullName>
    </recommendedName>
</protein>
<dbReference type="Gene3D" id="2.40.170.20">
    <property type="entry name" value="TonB-dependent receptor, beta-barrel domain"/>
    <property type="match status" value="1"/>
</dbReference>
<evidence type="ECO:0000256" key="6">
    <source>
        <dbReference type="ARBA" id="ARBA00023237"/>
    </source>
</evidence>
<evidence type="ECO:0000259" key="9">
    <source>
        <dbReference type="Pfam" id="PF25183"/>
    </source>
</evidence>
<dbReference type="SUPFAM" id="SSF56935">
    <property type="entry name" value="Porins"/>
    <property type="match status" value="1"/>
</dbReference>
<dbReference type="SUPFAM" id="SSF49452">
    <property type="entry name" value="Starch-binding domain-like"/>
    <property type="match status" value="1"/>
</dbReference>
<proteinExistence type="predicted"/>
<feature type="compositionally biased region" description="Polar residues" evidence="7">
    <location>
        <begin position="719"/>
        <end position="733"/>
    </location>
</feature>
<name>A0ABU1YJ32_ROSSA</name>
<dbReference type="Pfam" id="PF13620">
    <property type="entry name" value="CarboxypepD_reg"/>
    <property type="match status" value="1"/>
</dbReference>
<keyword evidence="4" id="KW-0812">Transmembrane</keyword>
<evidence type="ECO:0000256" key="8">
    <source>
        <dbReference type="SAM" id="SignalP"/>
    </source>
</evidence>
<keyword evidence="6" id="KW-0998">Cell outer membrane</keyword>
<feature type="region of interest" description="Disordered" evidence="7">
    <location>
        <begin position="709"/>
        <end position="734"/>
    </location>
</feature>
<dbReference type="Pfam" id="PF25183">
    <property type="entry name" value="OMP_b-brl_4"/>
    <property type="match status" value="2"/>
</dbReference>
<evidence type="ECO:0000256" key="4">
    <source>
        <dbReference type="ARBA" id="ARBA00022692"/>
    </source>
</evidence>
<dbReference type="Proteomes" id="UP001180453">
    <property type="component" value="Unassembled WGS sequence"/>
</dbReference>
<dbReference type="InterPro" id="IPR036942">
    <property type="entry name" value="Beta-barrel_TonB_sf"/>
</dbReference>
<keyword evidence="5" id="KW-0472">Membrane</keyword>
<dbReference type="InterPro" id="IPR039426">
    <property type="entry name" value="TonB-dep_rcpt-like"/>
</dbReference>
<dbReference type="PANTHER" id="PTHR30069:SF46">
    <property type="entry name" value="OAR PROTEIN"/>
    <property type="match status" value="1"/>
</dbReference>
<feature type="domain" description="TonB-dependent transporter Oar-like beta-barrel" evidence="9">
    <location>
        <begin position="249"/>
        <end position="341"/>
    </location>
</feature>